<reference evidence="2 3" key="1">
    <citation type="submission" date="2016-03" db="EMBL/GenBank/DDBJ databases">
        <title>Draft genome sequence of Paenibacillus glacialis DSM 22343.</title>
        <authorList>
            <person name="Shin S.-K."/>
            <person name="Yi H."/>
        </authorList>
    </citation>
    <scope>NUCLEOTIDE SEQUENCE [LARGE SCALE GENOMIC DNA]</scope>
    <source>
        <strain evidence="2 3">DSM 22343</strain>
    </source>
</reference>
<dbReference type="CDD" id="cd14852">
    <property type="entry name" value="LD-carboxypeptidase"/>
    <property type="match status" value="1"/>
</dbReference>
<dbReference type="OrthoDB" id="9792074at2"/>
<evidence type="ECO:0000313" key="3">
    <source>
        <dbReference type="Proteomes" id="UP000076967"/>
    </source>
</evidence>
<dbReference type="InterPro" id="IPR052179">
    <property type="entry name" value="DD-CPase-like"/>
</dbReference>
<evidence type="ECO:0000259" key="1">
    <source>
        <dbReference type="Pfam" id="PF02557"/>
    </source>
</evidence>
<dbReference type="PANTHER" id="PTHR34385">
    <property type="entry name" value="D-ALANYL-D-ALANINE CARBOXYPEPTIDASE"/>
    <property type="match status" value="1"/>
</dbReference>
<dbReference type="AlphaFoldDB" id="A0A168N2A8"/>
<accession>A0A168N2A8</accession>
<gene>
    <name evidence="2" type="ORF">PGLA_03385</name>
</gene>
<dbReference type="InterPro" id="IPR058193">
    <property type="entry name" value="VanY/YodJ_core_dom"/>
</dbReference>
<dbReference type="InterPro" id="IPR003709">
    <property type="entry name" value="VanY-like_core_dom"/>
</dbReference>
<evidence type="ECO:0000313" key="2">
    <source>
        <dbReference type="EMBL" id="OAB45310.1"/>
    </source>
</evidence>
<keyword evidence="2" id="KW-0378">Hydrolase</keyword>
<protein>
    <submittedName>
        <fullName evidence="2">D-Ala-D-Ala carboxypeptidase VanY</fullName>
    </submittedName>
</protein>
<dbReference type="InterPro" id="IPR009045">
    <property type="entry name" value="Zn_M74/Hedgehog-like"/>
</dbReference>
<keyword evidence="2" id="KW-0121">Carboxypeptidase</keyword>
<dbReference type="PANTHER" id="PTHR34385:SF1">
    <property type="entry name" value="PEPTIDOGLYCAN L-ALANYL-D-GLUTAMATE ENDOPEPTIDASE CWLK"/>
    <property type="match status" value="1"/>
</dbReference>
<organism evidence="2 3">
    <name type="scientific">Paenibacillus glacialis</name>
    <dbReference type="NCBI Taxonomy" id="494026"/>
    <lineage>
        <taxon>Bacteria</taxon>
        <taxon>Bacillati</taxon>
        <taxon>Bacillota</taxon>
        <taxon>Bacilli</taxon>
        <taxon>Bacillales</taxon>
        <taxon>Paenibacillaceae</taxon>
        <taxon>Paenibacillus</taxon>
    </lineage>
</organism>
<dbReference type="STRING" id="494026.PGLA_03385"/>
<dbReference type="RefSeq" id="WP_068528685.1">
    <property type="nucleotide sequence ID" value="NZ_LVJH01000003.1"/>
</dbReference>
<keyword evidence="3" id="KW-1185">Reference proteome</keyword>
<proteinExistence type="predicted"/>
<dbReference type="EMBL" id="LVJH01000003">
    <property type="protein sequence ID" value="OAB45310.1"/>
    <property type="molecule type" value="Genomic_DNA"/>
</dbReference>
<dbReference type="Gene3D" id="3.30.200.180">
    <property type="match status" value="1"/>
</dbReference>
<comment type="caution">
    <text evidence="2">The sequence shown here is derived from an EMBL/GenBank/DDBJ whole genome shotgun (WGS) entry which is preliminary data.</text>
</comment>
<dbReference type="Proteomes" id="UP000076967">
    <property type="component" value="Unassembled WGS sequence"/>
</dbReference>
<sequence>MKKWAFLLVILLLLFGFEVMKQEPEVTKDHLSIEDYLAQDVIDQGDNQAIDAIDQDDNQSIDVGMDQIYQGDLLLVNKEYPVHQEGVTPDVINLFQNQELVQGYGLLDNTIQLSQRVVKQFNTMIDEAARDGVRHFLISSGYRDEQDQNRLYEEMGSDYALPAGYSEHNLGLSLDIGSTEMAMNKAEEGKWLQKNASTYGFILRYPKDKSAITGIQYEPWHYRYVGLPHSVIMQEKNLTLEQYLDFLKEQKTITTTIDHEEYEISYYPIMKNTTILMPTVRRYEVSGNNIDGVIVTIHP</sequence>
<dbReference type="SUPFAM" id="SSF55166">
    <property type="entry name" value="Hedgehog/DD-peptidase"/>
    <property type="match status" value="1"/>
</dbReference>
<keyword evidence="2" id="KW-0645">Protease</keyword>
<dbReference type="GO" id="GO:0006508">
    <property type="term" value="P:proteolysis"/>
    <property type="evidence" value="ECO:0007669"/>
    <property type="project" value="InterPro"/>
</dbReference>
<feature type="domain" description="D-alanyl-D-alanine carboxypeptidase-like core" evidence="1">
    <location>
        <begin position="111"/>
        <end position="226"/>
    </location>
</feature>
<dbReference type="Pfam" id="PF02557">
    <property type="entry name" value="VanY"/>
    <property type="match status" value="1"/>
</dbReference>
<dbReference type="Gene3D" id="3.30.1380.10">
    <property type="match status" value="1"/>
</dbReference>
<name>A0A168N2A8_9BACL</name>
<dbReference type="GO" id="GO:0004180">
    <property type="term" value="F:carboxypeptidase activity"/>
    <property type="evidence" value="ECO:0007669"/>
    <property type="project" value="UniProtKB-KW"/>
</dbReference>